<protein>
    <submittedName>
        <fullName evidence="1">Uncharacterized protein</fullName>
    </submittedName>
</protein>
<organism evidence="1 2">
    <name type="scientific">Gossypium barbadense</name>
    <name type="common">Sea Island cotton</name>
    <name type="synonym">Hibiscus barbadensis</name>
    <dbReference type="NCBI Taxonomy" id="3634"/>
    <lineage>
        <taxon>Eukaryota</taxon>
        <taxon>Viridiplantae</taxon>
        <taxon>Streptophyta</taxon>
        <taxon>Embryophyta</taxon>
        <taxon>Tracheophyta</taxon>
        <taxon>Spermatophyta</taxon>
        <taxon>Magnoliopsida</taxon>
        <taxon>eudicotyledons</taxon>
        <taxon>Gunneridae</taxon>
        <taxon>Pentapetalae</taxon>
        <taxon>rosids</taxon>
        <taxon>malvids</taxon>
        <taxon>Malvales</taxon>
        <taxon>Malvaceae</taxon>
        <taxon>Malvoideae</taxon>
        <taxon>Gossypium</taxon>
    </lineage>
</organism>
<reference evidence="1 2" key="1">
    <citation type="submission" date="2015-01" db="EMBL/GenBank/DDBJ databases">
        <title>Genome of allotetraploid Gossypium barbadense reveals genomic plasticity and fiber elongation in cotton evolution.</title>
        <authorList>
            <person name="Chen X."/>
            <person name="Liu X."/>
            <person name="Zhao B."/>
            <person name="Zheng H."/>
            <person name="Hu Y."/>
            <person name="Lu G."/>
            <person name="Yang C."/>
            <person name="Chen J."/>
            <person name="Shan C."/>
            <person name="Zhang L."/>
            <person name="Zhou Y."/>
            <person name="Wang L."/>
            <person name="Guo W."/>
            <person name="Bai Y."/>
            <person name="Ruan J."/>
            <person name="Shangguan X."/>
            <person name="Mao Y."/>
            <person name="Jiang J."/>
            <person name="Zhu Y."/>
            <person name="Lei J."/>
            <person name="Kang H."/>
            <person name="Chen S."/>
            <person name="He X."/>
            <person name="Wang R."/>
            <person name="Wang Y."/>
            <person name="Chen J."/>
            <person name="Wang L."/>
            <person name="Yu S."/>
            <person name="Wang B."/>
            <person name="Wei J."/>
            <person name="Song S."/>
            <person name="Lu X."/>
            <person name="Gao Z."/>
            <person name="Gu W."/>
            <person name="Deng X."/>
            <person name="Ma D."/>
            <person name="Wang S."/>
            <person name="Liang W."/>
            <person name="Fang L."/>
            <person name="Cai C."/>
            <person name="Zhu X."/>
            <person name="Zhou B."/>
            <person name="Zhang Y."/>
            <person name="Chen Z."/>
            <person name="Xu S."/>
            <person name="Zhu R."/>
            <person name="Wang S."/>
            <person name="Zhang T."/>
            <person name="Zhao G."/>
        </authorList>
    </citation>
    <scope>NUCLEOTIDE SEQUENCE [LARGE SCALE GENOMIC DNA]</scope>
    <source>
        <strain evidence="2">cv. Xinhai21</strain>
        <tissue evidence="1">Leaf</tissue>
    </source>
</reference>
<accession>A0A2P5WE57</accession>
<dbReference type="Proteomes" id="UP000239757">
    <property type="component" value="Unassembled WGS sequence"/>
</dbReference>
<evidence type="ECO:0000313" key="1">
    <source>
        <dbReference type="EMBL" id="PPR89356.1"/>
    </source>
</evidence>
<evidence type="ECO:0000313" key="2">
    <source>
        <dbReference type="Proteomes" id="UP000239757"/>
    </source>
</evidence>
<name>A0A2P5WE57_GOSBA</name>
<dbReference type="EMBL" id="KZ667977">
    <property type="protein sequence ID" value="PPR89356.1"/>
    <property type="molecule type" value="Genomic_DNA"/>
</dbReference>
<proteinExistence type="predicted"/>
<gene>
    <name evidence="1" type="ORF">GOBAR_AA31325</name>
</gene>
<sequence length="83" mass="9207">MASRHSLTSLEWLGSPLPAELERATKKVKRKDVSTVSWRCSFGRTMNGLWALFGGTAMEPGFFNGRNPTLENSTLGSTKQVLY</sequence>
<dbReference type="AlphaFoldDB" id="A0A2P5WE57"/>